<dbReference type="EMBL" id="GGEC01086016">
    <property type="protein sequence ID" value="MBX66500.1"/>
    <property type="molecule type" value="Transcribed_RNA"/>
</dbReference>
<accession>A0A2P2QHM3</accession>
<evidence type="ECO:0000313" key="1">
    <source>
        <dbReference type="EMBL" id="MBX66500.1"/>
    </source>
</evidence>
<reference evidence="1" key="1">
    <citation type="submission" date="2018-02" db="EMBL/GenBank/DDBJ databases">
        <title>Rhizophora mucronata_Transcriptome.</title>
        <authorList>
            <person name="Meera S.P."/>
            <person name="Sreeshan A."/>
            <person name="Augustine A."/>
        </authorList>
    </citation>
    <scope>NUCLEOTIDE SEQUENCE</scope>
    <source>
        <tissue evidence="1">Leaf</tissue>
    </source>
</reference>
<protein>
    <submittedName>
        <fullName evidence="1">Uncharacterized protein</fullName>
    </submittedName>
</protein>
<sequence length="14" mass="1738">MIMWLLLYLNAMLI</sequence>
<proteinExistence type="predicted"/>
<name>A0A2P2QHM3_RHIMU</name>
<organism evidence="1">
    <name type="scientific">Rhizophora mucronata</name>
    <name type="common">Asiatic mangrove</name>
    <dbReference type="NCBI Taxonomy" id="61149"/>
    <lineage>
        <taxon>Eukaryota</taxon>
        <taxon>Viridiplantae</taxon>
        <taxon>Streptophyta</taxon>
        <taxon>Embryophyta</taxon>
        <taxon>Tracheophyta</taxon>
        <taxon>Spermatophyta</taxon>
        <taxon>Magnoliopsida</taxon>
        <taxon>eudicotyledons</taxon>
        <taxon>Gunneridae</taxon>
        <taxon>Pentapetalae</taxon>
        <taxon>rosids</taxon>
        <taxon>fabids</taxon>
        <taxon>Malpighiales</taxon>
        <taxon>Rhizophoraceae</taxon>
        <taxon>Rhizophora</taxon>
    </lineage>
</organism>